<dbReference type="GO" id="GO:0046872">
    <property type="term" value="F:metal ion binding"/>
    <property type="evidence" value="ECO:0007669"/>
    <property type="project" value="UniProtKB-KW"/>
</dbReference>
<dbReference type="GO" id="GO:0016846">
    <property type="term" value="F:carbon-sulfur lyase activity"/>
    <property type="evidence" value="ECO:0007669"/>
    <property type="project" value="InterPro"/>
</dbReference>
<sequence length="337" mass="37193">MLVLETEITIDAPPQLVWSVLDDLNHYSEWNEVLPELKGRTTVGEPVKGILRQGAPVPDIPIAPTILRIVGARELRWLSQAPDPKAFYAEHYFFLQPLDGGRTHVVHGESFSGTVAEERWSSISVNLKRAYEKLNSALKARAESLRDTAVNLHPAVGVQATGRLGGVVLRCYCADQPVEMEVSEPVSHNHLCGCSKCWKPQGASFAQIAVAPAGSVREHANASKLECVDADQKIQRYRCKACRTHMVGRVRDRDHHFYGLDFVHPELAANGEQPVIEFAAFVSSLMETGMSPSLTSGIRTRLKEAGIPAYDAFSPELMDIIAWHKVKIQNARQEAAA</sequence>
<dbReference type="OrthoDB" id="9800600at2"/>
<keyword evidence="6" id="KW-1185">Reference proteome</keyword>
<dbReference type="PROSITE" id="PS51891">
    <property type="entry name" value="CENP_V_GFA"/>
    <property type="match status" value="1"/>
</dbReference>
<feature type="domain" description="CENP-V/GFA" evidence="4">
    <location>
        <begin position="164"/>
        <end position="311"/>
    </location>
</feature>
<dbReference type="CDD" id="cd07822">
    <property type="entry name" value="SRPBCC_4"/>
    <property type="match status" value="1"/>
</dbReference>
<gene>
    <name evidence="5" type="ORF">GA0061100_11317</name>
</gene>
<dbReference type="SUPFAM" id="SSF51316">
    <property type="entry name" value="Mss4-like"/>
    <property type="match status" value="1"/>
</dbReference>
<accession>A0A1C3W8X4</accession>
<organism evidence="5 6">
    <name type="scientific">Rhizobium hainanense</name>
    <dbReference type="NCBI Taxonomy" id="52131"/>
    <lineage>
        <taxon>Bacteria</taxon>
        <taxon>Pseudomonadati</taxon>
        <taxon>Pseudomonadota</taxon>
        <taxon>Alphaproteobacteria</taxon>
        <taxon>Hyphomicrobiales</taxon>
        <taxon>Rhizobiaceae</taxon>
        <taxon>Rhizobium/Agrobacterium group</taxon>
        <taxon>Rhizobium</taxon>
    </lineage>
</organism>
<evidence type="ECO:0000259" key="4">
    <source>
        <dbReference type="PROSITE" id="PS51891"/>
    </source>
</evidence>
<dbReference type="STRING" id="52131.GA0061100_11317"/>
<dbReference type="Gene3D" id="3.90.1590.10">
    <property type="entry name" value="glutathione-dependent formaldehyde- activating enzyme (gfa)"/>
    <property type="match status" value="1"/>
</dbReference>
<keyword evidence="2" id="KW-0479">Metal-binding</keyword>
<proteinExistence type="inferred from homology"/>
<dbReference type="SUPFAM" id="SSF55961">
    <property type="entry name" value="Bet v1-like"/>
    <property type="match status" value="1"/>
</dbReference>
<dbReference type="EMBL" id="FMAC01000013">
    <property type="protein sequence ID" value="SCB36174.1"/>
    <property type="molecule type" value="Genomic_DNA"/>
</dbReference>
<dbReference type="AlphaFoldDB" id="A0A1C3W8X4"/>
<evidence type="ECO:0000256" key="2">
    <source>
        <dbReference type="ARBA" id="ARBA00022723"/>
    </source>
</evidence>
<reference evidence="6" key="1">
    <citation type="submission" date="2016-08" db="EMBL/GenBank/DDBJ databases">
        <authorList>
            <person name="Varghese N."/>
            <person name="Submissions Spin"/>
        </authorList>
    </citation>
    <scope>NUCLEOTIDE SEQUENCE [LARGE SCALE GENOMIC DNA]</scope>
    <source>
        <strain evidence="6">CCBAU 57015</strain>
    </source>
</reference>
<dbReference type="InterPro" id="IPR019587">
    <property type="entry name" value="Polyketide_cyclase/dehydratase"/>
</dbReference>
<dbReference type="PANTHER" id="PTHR36166">
    <property type="entry name" value="CHROMOSOME 9, WHOLE GENOME SHOTGUN SEQUENCE"/>
    <property type="match status" value="1"/>
</dbReference>
<dbReference type="PANTHER" id="PTHR36166:SF1">
    <property type="entry name" value="SRPBCC DOMAIN-CONTAINING PROTEIN"/>
    <property type="match status" value="1"/>
</dbReference>
<protein>
    <submittedName>
        <fullName evidence="5">S-(Hydroxymethyl)glutathione synthase</fullName>
    </submittedName>
</protein>
<dbReference type="Pfam" id="PF10604">
    <property type="entry name" value="Polyketide_cyc2"/>
    <property type="match status" value="1"/>
</dbReference>
<evidence type="ECO:0000256" key="1">
    <source>
        <dbReference type="ARBA" id="ARBA00005495"/>
    </source>
</evidence>
<dbReference type="Gene3D" id="3.30.530.20">
    <property type="match status" value="1"/>
</dbReference>
<evidence type="ECO:0000313" key="6">
    <source>
        <dbReference type="Proteomes" id="UP000186228"/>
    </source>
</evidence>
<dbReference type="InterPro" id="IPR011057">
    <property type="entry name" value="Mss4-like_sf"/>
</dbReference>
<dbReference type="InterPro" id="IPR006913">
    <property type="entry name" value="CENP-V/GFA"/>
</dbReference>
<dbReference type="InterPro" id="IPR023393">
    <property type="entry name" value="START-like_dom_sf"/>
</dbReference>
<dbReference type="Pfam" id="PF04828">
    <property type="entry name" value="GFA"/>
    <property type="match status" value="1"/>
</dbReference>
<comment type="similarity">
    <text evidence="1">Belongs to the Gfa family.</text>
</comment>
<name>A0A1C3W8X4_9HYPH</name>
<keyword evidence="3" id="KW-0862">Zinc</keyword>
<dbReference type="Proteomes" id="UP000186228">
    <property type="component" value="Unassembled WGS sequence"/>
</dbReference>
<evidence type="ECO:0000256" key="3">
    <source>
        <dbReference type="ARBA" id="ARBA00022833"/>
    </source>
</evidence>
<evidence type="ECO:0000313" key="5">
    <source>
        <dbReference type="EMBL" id="SCB36174.1"/>
    </source>
</evidence>